<proteinExistence type="predicted"/>
<dbReference type="PANTHER" id="PTHR14614">
    <property type="entry name" value="HEPATOCELLULAR CARCINOMA-ASSOCIATED ANTIGEN"/>
    <property type="match status" value="1"/>
</dbReference>
<dbReference type="CDD" id="cd02440">
    <property type="entry name" value="AdoMet_MTases"/>
    <property type="match status" value="1"/>
</dbReference>
<dbReference type="EMBL" id="WVTA01000005">
    <property type="protein sequence ID" value="KAK3210269.1"/>
    <property type="molecule type" value="Genomic_DNA"/>
</dbReference>
<dbReference type="InterPro" id="IPR019410">
    <property type="entry name" value="Methyltransf_16"/>
</dbReference>
<dbReference type="AlphaFoldDB" id="A0AAN6M2Z3"/>
<dbReference type="SUPFAM" id="SSF53335">
    <property type="entry name" value="S-adenosyl-L-methionine-dependent methyltransferases"/>
    <property type="match status" value="1"/>
</dbReference>
<evidence type="ECO:0000313" key="1">
    <source>
        <dbReference type="EMBL" id="KAK3210269.1"/>
    </source>
</evidence>
<dbReference type="PANTHER" id="PTHR14614:SF130">
    <property type="entry name" value="PROTEIN-LYSINE N-METHYLTRANSFERASE EEF2KMT"/>
    <property type="match status" value="1"/>
</dbReference>
<name>A0AAN6M2Z3_9PLEO</name>
<reference evidence="1 2" key="1">
    <citation type="submission" date="2021-02" db="EMBL/GenBank/DDBJ databases">
        <title>Genome assembly of Pseudopithomyces chartarum.</title>
        <authorList>
            <person name="Jauregui R."/>
            <person name="Singh J."/>
            <person name="Voisey C."/>
        </authorList>
    </citation>
    <scope>NUCLEOTIDE SEQUENCE [LARGE SCALE GENOMIC DNA]</scope>
    <source>
        <strain evidence="1 2">AGR01</strain>
    </source>
</reference>
<comment type="caution">
    <text evidence="1">The sequence shown here is derived from an EMBL/GenBank/DDBJ whole genome shotgun (WGS) entry which is preliminary data.</text>
</comment>
<accession>A0AAN6M2Z3</accession>
<dbReference type="Gene3D" id="3.40.50.150">
    <property type="entry name" value="Vaccinia Virus protein VP39"/>
    <property type="match status" value="1"/>
</dbReference>
<gene>
    <name evidence="1" type="ORF">GRF29_44g2115867</name>
</gene>
<dbReference type="GO" id="GO:0008757">
    <property type="term" value="F:S-adenosylmethionine-dependent methyltransferase activity"/>
    <property type="evidence" value="ECO:0007669"/>
    <property type="project" value="UniProtKB-ARBA"/>
</dbReference>
<dbReference type="Pfam" id="PF10294">
    <property type="entry name" value="Methyltransf_16"/>
    <property type="match status" value="1"/>
</dbReference>
<protein>
    <submittedName>
        <fullName evidence="1">Uncharacterized protein</fullName>
    </submittedName>
</protein>
<organism evidence="1 2">
    <name type="scientific">Pseudopithomyces chartarum</name>
    <dbReference type="NCBI Taxonomy" id="1892770"/>
    <lineage>
        <taxon>Eukaryota</taxon>
        <taxon>Fungi</taxon>
        <taxon>Dikarya</taxon>
        <taxon>Ascomycota</taxon>
        <taxon>Pezizomycotina</taxon>
        <taxon>Dothideomycetes</taxon>
        <taxon>Pleosporomycetidae</taxon>
        <taxon>Pleosporales</taxon>
        <taxon>Massarineae</taxon>
        <taxon>Didymosphaeriaceae</taxon>
        <taxon>Pseudopithomyces</taxon>
    </lineage>
</organism>
<dbReference type="GO" id="GO:0005737">
    <property type="term" value="C:cytoplasm"/>
    <property type="evidence" value="ECO:0007669"/>
    <property type="project" value="TreeGrafter"/>
</dbReference>
<sequence length="343" mass="38752">MDPQLRLFQRQCLQLFEPDFLVWPPKPLLRDPSGQAWLYSQLFDPQTNEKLPPERYQLRVLKPLVAKIEEAIESPEQDGVSDHLMSRLSNLMASGLPSESTAVQQKSYVTFTCLPPNRTIQEDDVEEPTLTLLERRHLISGSLTTGFRTWEAALHLGSYLLSPTGRRLIEGKSVLELGAGTGFLGMLAAKHLGAKHVTTTDGDEGVVKALLENMQLNGLHDEQTMQANVFRWGADLKEDWIEKDYDLWPYDVIVGADITYDKTAIVALVDTLQSLFKLRPVLNVIISGAVRNLETFQFFQNACLRNNFDLEEINFKPQSIRQQTSLFYATAVPLKILSIKAPR</sequence>
<dbReference type="InterPro" id="IPR029063">
    <property type="entry name" value="SAM-dependent_MTases_sf"/>
</dbReference>
<evidence type="ECO:0000313" key="2">
    <source>
        <dbReference type="Proteomes" id="UP001280581"/>
    </source>
</evidence>
<keyword evidence="2" id="KW-1185">Reference proteome</keyword>
<dbReference type="Proteomes" id="UP001280581">
    <property type="component" value="Unassembled WGS sequence"/>
</dbReference>